<dbReference type="Pfam" id="PF00582">
    <property type="entry name" value="Usp"/>
    <property type="match status" value="2"/>
</dbReference>
<proteinExistence type="inferred from homology"/>
<dbReference type="SUPFAM" id="SSF52402">
    <property type="entry name" value="Adenine nucleotide alpha hydrolases-like"/>
    <property type="match status" value="2"/>
</dbReference>
<dbReference type="OrthoDB" id="6368426at2"/>
<name>A0A5C5WKD5_9BACT</name>
<dbReference type="InterPro" id="IPR006016">
    <property type="entry name" value="UspA"/>
</dbReference>
<dbReference type="InterPro" id="IPR014729">
    <property type="entry name" value="Rossmann-like_a/b/a_fold"/>
</dbReference>
<evidence type="ECO:0000313" key="4">
    <source>
        <dbReference type="Proteomes" id="UP000316598"/>
    </source>
</evidence>
<dbReference type="InterPro" id="IPR051688">
    <property type="entry name" value="USP_A"/>
</dbReference>
<dbReference type="Gene3D" id="3.40.50.12370">
    <property type="match status" value="1"/>
</dbReference>
<accession>A0A5C5WKD5</accession>
<sequence>MRSLALGLHAYWLDSQPYDAKLWDRKTMRHVLLAVDGSPASDQAVRLLAHLPHRDRLELTILTVIEPVYIHGSYAATEMIEQVNSHARELAEATHANVCEKFDGANVLIHHEYRQGNIGETIVQAAKELNVDLVVVGATGRSQLSRVLLGSVSDHVATHAPCSVLVVRPSGLEDSPRPIRVCLGYEGGEPAKRAIAEIGEIPWTSGTEFHVVSIVTYLLGVYGELIHDEQSVKQHDEDLKESKLQLSDVASDIRTHLIESEHRGESLVSFAEKNGIDLMVVGETPRGNLSRFLLGSTSRYVLRHSPCSVWISRGINTSRRSEQVSQSEMASS</sequence>
<feature type="domain" description="UspA" evidence="2">
    <location>
        <begin position="180"/>
        <end position="313"/>
    </location>
</feature>
<gene>
    <name evidence="3" type="ORF">Pla22_40230</name>
</gene>
<dbReference type="EMBL" id="SJPI01000002">
    <property type="protein sequence ID" value="TWT51246.1"/>
    <property type="molecule type" value="Genomic_DNA"/>
</dbReference>
<evidence type="ECO:0000256" key="1">
    <source>
        <dbReference type="ARBA" id="ARBA00008791"/>
    </source>
</evidence>
<comment type="caution">
    <text evidence="3">The sequence shown here is derived from an EMBL/GenBank/DDBJ whole genome shotgun (WGS) entry which is preliminary data.</text>
</comment>
<dbReference type="PANTHER" id="PTHR43010:SF1">
    <property type="entry name" value="USPA DOMAIN-CONTAINING PROTEIN"/>
    <property type="match status" value="1"/>
</dbReference>
<dbReference type="InterPro" id="IPR006015">
    <property type="entry name" value="Universal_stress_UspA"/>
</dbReference>
<evidence type="ECO:0000313" key="3">
    <source>
        <dbReference type="EMBL" id="TWT51246.1"/>
    </source>
</evidence>
<protein>
    <submittedName>
        <fullName evidence="3">Putative universal stress protein</fullName>
    </submittedName>
</protein>
<dbReference type="Proteomes" id="UP000316598">
    <property type="component" value="Unassembled WGS sequence"/>
</dbReference>
<feature type="domain" description="UspA" evidence="2">
    <location>
        <begin position="28"/>
        <end position="168"/>
    </location>
</feature>
<dbReference type="CDD" id="cd00293">
    <property type="entry name" value="USP-like"/>
    <property type="match status" value="1"/>
</dbReference>
<dbReference type="Gene3D" id="3.40.50.620">
    <property type="entry name" value="HUPs"/>
    <property type="match status" value="1"/>
</dbReference>
<organism evidence="3 4">
    <name type="scientific">Rubripirellula amarantea</name>
    <dbReference type="NCBI Taxonomy" id="2527999"/>
    <lineage>
        <taxon>Bacteria</taxon>
        <taxon>Pseudomonadati</taxon>
        <taxon>Planctomycetota</taxon>
        <taxon>Planctomycetia</taxon>
        <taxon>Pirellulales</taxon>
        <taxon>Pirellulaceae</taxon>
        <taxon>Rubripirellula</taxon>
    </lineage>
</organism>
<dbReference type="PRINTS" id="PR01438">
    <property type="entry name" value="UNVRSLSTRESS"/>
</dbReference>
<reference evidence="3 4" key="1">
    <citation type="submission" date="2019-02" db="EMBL/GenBank/DDBJ databases">
        <title>Deep-cultivation of Planctomycetes and their phenomic and genomic characterization uncovers novel biology.</title>
        <authorList>
            <person name="Wiegand S."/>
            <person name="Jogler M."/>
            <person name="Boedeker C."/>
            <person name="Pinto D."/>
            <person name="Vollmers J."/>
            <person name="Rivas-Marin E."/>
            <person name="Kohn T."/>
            <person name="Peeters S.H."/>
            <person name="Heuer A."/>
            <person name="Rast P."/>
            <person name="Oberbeckmann S."/>
            <person name="Bunk B."/>
            <person name="Jeske O."/>
            <person name="Meyerdierks A."/>
            <person name="Storesund J.E."/>
            <person name="Kallscheuer N."/>
            <person name="Luecker S."/>
            <person name="Lage O.M."/>
            <person name="Pohl T."/>
            <person name="Merkel B.J."/>
            <person name="Hornburger P."/>
            <person name="Mueller R.-W."/>
            <person name="Bruemmer F."/>
            <person name="Labrenz M."/>
            <person name="Spormann A.M."/>
            <person name="Op Den Camp H."/>
            <person name="Overmann J."/>
            <person name="Amann R."/>
            <person name="Jetten M.S.M."/>
            <person name="Mascher T."/>
            <person name="Medema M.H."/>
            <person name="Devos D.P."/>
            <person name="Kaster A.-K."/>
            <person name="Ovreas L."/>
            <person name="Rohde M."/>
            <person name="Galperin M.Y."/>
            <person name="Jogler C."/>
        </authorList>
    </citation>
    <scope>NUCLEOTIDE SEQUENCE [LARGE SCALE GENOMIC DNA]</scope>
    <source>
        <strain evidence="3 4">Pla22</strain>
    </source>
</reference>
<comment type="similarity">
    <text evidence="1">Belongs to the universal stress protein A family.</text>
</comment>
<evidence type="ECO:0000259" key="2">
    <source>
        <dbReference type="Pfam" id="PF00582"/>
    </source>
</evidence>
<dbReference type="PANTHER" id="PTHR43010">
    <property type="entry name" value="UNIVERSAL STRESS PROTEIN SLR1230"/>
    <property type="match status" value="1"/>
</dbReference>
<keyword evidence="4" id="KW-1185">Reference proteome</keyword>
<dbReference type="AlphaFoldDB" id="A0A5C5WKD5"/>
<dbReference type="CDD" id="cd23659">
    <property type="entry name" value="USP_At3g01520-like"/>
    <property type="match status" value="1"/>
</dbReference>